<dbReference type="AlphaFoldDB" id="A0A3B1C3V6"/>
<protein>
    <submittedName>
        <fullName evidence="1">Uncharacterized protein</fullName>
    </submittedName>
</protein>
<dbReference type="EMBL" id="UOGD01000104">
    <property type="protein sequence ID" value="VAX18518.1"/>
    <property type="molecule type" value="Genomic_DNA"/>
</dbReference>
<evidence type="ECO:0000313" key="1">
    <source>
        <dbReference type="EMBL" id="VAX18518.1"/>
    </source>
</evidence>
<sequence>MQKKGKKTELKINKIGITEDKISSRGGLSFLGT</sequence>
<accession>A0A3B1C3V6</accession>
<proteinExistence type="predicted"/>
<gene>
    <name evidence="1" type="ORF">MNBD_IGNAVI01-2196</name>
</gene>
<organism evidence="1">
    <name type="scientific">hydrothermal vent metagenome</name>
    <dbReference type="NCBI Taxonomy" id="652676"/>
    <lineage>
        <taxon>unclassified sequences</taxon>
        <taxon>metagenomes</taxon>
        <taxon>ecological metagenomes</taxon>
    </lineage>
</organism>
<reference evidence="1" key="1">
    <citation type="submission" date="2018-06" db="EMBL/GenBank/DDBJ databases">
        <authorList>
            <person name="Zhirakovskaya E."/>
        </authorList>
    </citation>
    <scope>NUCLEOTIDE SEQUENCE</scope>
</reference>
<name>A0A3B1C3V6_9ZZZZ</name>